<proteinExistence type="inferred from homology"/>
<organism evidence="3 4">
    <name type="scientific">Mytilus edulis</name>
    <name type="common">Blue mussel</name>
    <dbReference type="NCBI Taxonomy" id="6550"/>
    <lineage>
        <taxon>Eukaryota</taxon>
        <taxon>Metazoa</taxon>
        <taxon>Spiralia</taxon>
        <taxon>Lophotrochozoa</taxon>
        <taxon>Mollusca</taxon>
        <taxon>Bivalvia</taxon>
        <taxon>Autobranchia</taxon>
        <taxon>Pteriomorphia</taxon>
        <taxon>Mytilida</taxon>
        <taxon>Mytiloidea</taxon>
        <taxon>Mytilidae</taxon>
        <taxon>Mytilinae</taxon>
        <taxon>Mytilus</taxon>
    </lineage>
</organism>
<evidence type="ECO:0000259" key="2">
    <source>
        <dbReference type="Pfam" id="PF26116"/>
    </source>
</evidence>
<evidence type="ECO:0000313" key="4">
    <source>
        <dbReference type="Proteomes" id="UP000683360"/>
    </source>
</evidence>
<gene>
    <name evidence="3" type="ORF">MEDL_56443</name>
</gene>
<feature type="domain" description="FAM13A-like" evidence="2">
    <location>
        <begin position="198"/>
        <end position="265"/>
    </location>
</feature>
<comment type="similarity">
    <text evidence="1">Belongs to the FAM13 family.</text>
</comment>
<keyword evidence="4" id="KW-1185">Reference proteome</keyword>
<dbReference type="Pfam" id="PF26116">
    <property type="entry name" value="FAM13A"/>
    <property type="match status" value="1"/>
</dbReference>
<dbReference type="PANTHER" id="PTHR15904">
    <property type="entry name" value="FAM13"/>
    <property type="match status" value="1"/>
</dbReference>
<sequence length="272" mass="32427">MDPLIYPHLWNETLILILKLRKRRKIRDQRILLMNRDQVQEEKLAVQKALLHFESIHGRPKSKEDKDLMRPLYDRYRQIKRLMTKPMSVSFHYLEKKMELQTVPEDGPIDLIDPVGSKFVSRNPIILPRVDMEEEEQIDDILGTMDFAVTRDFSVLRDNGRTNVLDHKNGHSPKVKRKLNIEEESEETTEANLHEMNLSQLQDELFNSKSDKKRLRRLLRNFEEDFILRTGRKVQRDDREPLQTEYHEYKQIKAKLKLLDALISKYQPSSDL</sequence>
<dbReference type="OrthoDB" id="185175at2759"/>
<name>A0A8S3UNT8_MYTED</name>
<dbReference type="AlphaFoldDB" id="A0A8S3UNT8"/>
<dbReference type="PANTHER" id="PTHR15904:SF17">
    <property type="entry name" value="RHO-GAP DOMAIN-CONTAINING PROTEIN"/>
    <property type="match status" value="1"/>
</dbReference>
<dbReference type="InterPro" id="IPR039102">
    <property type="entry name" value="FAM13"/>
</dbReference>
<protein>
    <recommendedName>
        <fullName evidence="2">FAM13A-like domain-containing protein</fullName>
    </recommendedName>
</protein>
<evidence type="ECO:0000313" key="3">
    <source>
        <dbReference type="EMBL" id="CAG2244393.1"/>
    </source>
</evidence>
<dbReference type="Proteomes" id="UP000683360">
    <property type="component" value="Unassembled WGS sequence"/>
</dbReference>
<comment type="caution">
    <text evidence="3">The sequence shown here is derived from an EMBL/GenBank/DDBJ whole genome shotgun (WGS) entry which is preliminary data.</text>
</comment>
<reference evidence="3" key="1">
    <citation type="submission" date="2021-03" db="EMBL/GenBank/DDBJ databases">
        <authorList>
            <person name="Bekaert M."/>
        </authorList>
    </citation>
    <scope>NUCLEOTIDE SEQUENCE</scope>
</reference>
<evidence type="ECO:0000256" key="1">
    <source>
        <dbReference type="ARBA" id="ARBA00007549"/>
    </source>
</evidence>
<dbReference type="EMBL" id="CAJPWZ010002736">
    <property type="protein sequence ID" value="CAG2244393.1"/>
    <property type="molecule type" value="Genomic_DNA"/>
</dbReference>
<dbReference type="InterPro" id="IPR059029">
    <property type="entry name" value="FAM13A_dom"/>
</dbReference>
<accession>A0A8S3UNT8</accession>